<dbReference type="InterPro" id="IPR004474">
    <property type="entry name" value="LytR_CpsA_psr"/>
</dbReference>
<comment type="similarity">
    <text evidence="1">Belongs to the LytR/CpsA/Psr (LCP) family.</text>
</comment>
<proteinExistence type="inferred from homology"/>
<dbReference type="Proteomes" id="UP000194225">
    <property type="component" value="Unassembled WGS sequence"/>
</dbReference>
<gene>
    <name evidence="4" type="primary">ywtF_3</name>
    <name evidence="4" type="ORF">BG653_06350</name>
</gene>
<organism evidence="4 5">
    <name type="scientific">Streptomyces platensis</name>
    <dbReference type="NCBI Taxonomy" id="58346"/>
    <lineage>
        <taxon>Bacteria</taxon>
        <taxon>Bacillati</taxon>
        <taxon>Actinomycetota</taxon>
        <taxon>Actinomycetes</taxon>
        <taxon>Kitasatosporales</taxon>
        <taxon>Streptomycetaceae</taxon>
        <taxon>Streptomyces</taxon>
    </lineage>
</organism>
<evidence type="ECO:0000256" key="2">
    <source>
        <dbReference type="SAM" id="MobiDB-lite"/>
    </source>
</evidence>
<accession>A0ABX3XN47</accession>
<name>A0ABX3XN47_STRPT</name>
<dbReference type="InterPro" id="IPR050922">
    <property type="entry name" value="LytR/CpsA/Psr_CW_biosynth"/>
</dbReference>
<dbReference type="PANTHER" id="PTHR33392">
    <property type="entry name" value="POLYISOPRENYL-TEICHOIC ACID--PEPTIDOGLYCAN TEICHOIC ACID TRANSFERASE TAGU"/>
    <property type="match status" value="1"/>
</dbReference>
<dbReference type="EMBL" id="MIGA01000064">
    <property type="protein sequence ID" value="OSY37800.1"/>
    <property type="molecule type" value="Genomic_DNA"/>
</dbReference>
<feature type="compositionally biased region" description="Gly residues" evidence="2">
    <location>
        <begin position="167"/>
        <end position="176"/>
    </location>
</feature>
<evidence type="ECO:0000256" key="1">
    <source>
        <dbReference type="ARBA" id="ARBA00006068"/>
    </source>
</evidence>
<sequence>MNDWLEGPLDGNWRDGQAQDHIGTGQIWHPGEYASQVHPGEYASHVYPGEYASQAQPGAYVPQAYPAEYASQVHPARPPNPYDGYDTGPQTLVPPPRLNGHVDDGYLNNGYLSDGQLSDGYLSNGHGSNGHVSNGYLANGHVTNGHLSDGQPTDGHPDNGRPVARTGGTGPGGGTTVRGRRAPEPPSRRRRITRALIVLSTVLALGSVGTYVWADTELHREVDLGKIPDRPAQGQGTNYLIVGSDSRVGLSERARKDLHTGGSADAGRRTDSMILLHTGAHGTTMVSLPRDSWVTIPAHIRPETGKHYRATKNKLNAAFSFGGPDLLVRTIEANTGVHVDHYTEIGFAGFVGIVNAVGGVPMCLDRDIKDEKSGANLKKGCHTLDGRTALAFVRQRHQEAQGDLGRSQNQQKFLAALAHKAATPGVLLDPGTVYPTMSAGLGTLIVDKDTGLPNLTSLFEAMKAVTDGDGKRLNVPVSNLALQTPKGSAVQWNARQAQRLFTELNSDRPVTVGKKG</sequence>
<protein>
    <submittedName>
        <fullName evidence="4">Transcriptional regulator YwtF</fullName>
    </submittedName>
</protein>
<keyword evidence="5" id="KW-1185">Reference proteome</keyword>
<dbReference type="PANTHER" id="PTHR33392:SF6">
    <property type="entry name" value="POLYISOPRENYL-TEICHOIC ACID--PEPTIDOGLYCAN TEICHOIC ACID TRANSFERASE TAGU"/>
    <property type="match status" value="1"/>
</dbReference>
<dbReference type="Gene3D" id="3.40.630.190">
    <property type="entry name" value="LCP protein"/>
    <property type="match status" value="1"/>
</dbReference>
<evidence type="ECO:0000259" key="3">
    <source>
        <dbReference type="Pfam" id="PF03816"/>
    </source>
</evidence>
<comment type="caution">
    <text evidence="4">The sequence shown here is derived from an EMBL/GenBank/DDBJ whole genome shotgun (WGS) entry which is preliminary data.</text>
</comment>
<dbReference type="NCBIfam" id="TIGR00350">
    <property type="entry name" value="lytR_cpsA_psr"/>
    <property type="match status" value="1"/>
</dbReference>
<feature type="domain" description="Cell envelope-related transcriptional attenuator" evidence="3">
    <location>
        <begin position="269"/>
        <end position="422"/>
    </location>
</feature>
<evidence type="ECO:0000313" key="5">
    <source>
        <dbReference type="Proteomes" id="UP000194225"/>
    </source>
</evidence>
<reference evidence="4 5" key="1">
    <citation type="submission" date="2016-09" db="EMBL/GenBank/DDBJ databases">
        <title>Streptomyces platensis DSM40041, a candidate organism with high potential of specific P450 cytochromes.</title>
        <authorList>
            <person name="Grumaz C."/>
            <person name="Vainshtein Y."/>
            <person name="Kirstahler P."/>
            <person name="Sohn K."/>
        </authorList>
    </citation>
    <scope>NUCLEOTIDE SEQUENCE [LARGE SCALE GENOMIC DNA]</scope>
    <source>
        <strain evidence="4 5">DSM 40041</strain>
    </source>
</reference>
<dbReference type="Pfam" id="PF03816">
    <property type="entry name" value="LytR_cpsA_psr"/>
    <property type="match status" value="1"/>
</dbReference>
<feature type="region of interest" description="Disordered" evidence="2">
    <location>
        <begin position="132"/>
        <end position="189"/>
    </location>
</feature>
<evidence type="ECO:0000313" key="4">
    <source>
        <dbReference type="EMBL" id="OSY37800.1"/>
    </source>
</evidence>